<dbReference type="FunFam" id="1.25.40.90:FF:000006">
    <property type="entry name" value="Clathrin interactor 1"/>
    <property type="match status" value="1"/>
</dbReference>
<dbReference type="OMA" id="WRQIYKG"/>
<organism evidence="4 5">
    <name type="scientific">Magnaporthiopsis poae (strain ATCC 64411 / 73-15)</name>
    <name type="common">Kentucky bluegrass fungus</name>
    <name type="synonym">Magnaporthe poae</name>
    <dbReference type="NCBI Taxonomy" id="644358"/>
    <lineage>
        <taxon>Eukaryota</taxon>
        <taxon>Fungi</taxon>
        <taxon>Dikarya</taxon>
        <taxon>Ascomycota</taxon>
        <taxon>Pezizomycotina</taxon>
        <taxon>Sordariomycetes</taxon>
        <taxon>Sordariomycetidae</taxon>
        <taxon>Magnaporthales</taxon>
        <taxon>Magnaporthaceae</taxon>
        <taxon>Magnaporthiopsis</taxon>
    </lineage>
</organism>
<dbReference type="Pfam" id="PF01417">
    <property type="entry name" value="ENTH"/>
    <property type="match status" value="1"/>
</dbReference>
<dbReference type="eggNOG" id="KOG2056">
    <property type="taxonomic scope" value="Eukaryota"/>
</dbReference>
<reference evidence="3" key="3">
    <citation type="submission" date="2011-03" db="EMBL/GenBank/DDBJ databases">
        <title>Annotation of Magnaporthe poae ATCC 64411.</title>
        <authorList>
            <person name="Ma L.-J."/>
            <person name="Dead R."/>
            <person name="Young S.K."/>
            <person name="Zeng Q."/>
            <person name="Gargeya S."/>
            <person name="Fitzgerald M."/>
            <person name="Haas B."/>
            <person name="Abouelleil A."/>
            <person name="Alvarado L."/>
            <person name="Arachchi H.M."/>
            <person name="Berlin A."/>
            <person name="Brown A."/>
            <person name="Chapman S.B."/>
            <person name="Chen Z."/>
            <person name="Dunbar C."/>
            <person name="Freedman E."/>
            <person name="Gearin G."/>
            <person name="Gellesch M."/>
            <person name="Goldberg J."/>
            <person name="Griggs A."/>
            <person name="Gujja S."/>
            <person name="Heiman D."/>
            <person name="Howarth C."/>
            <person name="Larson L."/>
            <person name="Lui A."/>
            <person name="MacDonald P.J.P."/>
            <person name="Mehta T."/>
            <person name="Montmayeur A."/>
            <person name="Murphy C."/>
            <person name="Neiman D."/>
            <person name="Pearson M."/>
            <person name="Priest M."/>
            <person name="Roberts A."/>
            <person name="Saif S."/>
            <person name="Shea T."/>
            <person name="Shenoy N."/>
            <person name="Sisk P."/>
            <person name="Stolte C."/>
            <person name="Sykes S."/>
            <person name="Yandava C."/>
            <person name="Wortman J."/>
            <person name="Nusbaum C."/>
            <person name="Birren B."/>
        </authorList>
    </citation>
    <scope>NUCLEOTIDE SEQUENCE</scope>
    <source>
        <strain evidence="3">ATCC 64411</strain>
    </source>
</reference>
<dbReference type="PANTHER" id="PTHR12276:SF45">
    <property type="entry name" value="CLATHRIN INTERACTOR 1"/>
    <property type="match status" value="1"/>
</dbReference>
<feature type="compositionally biased region" description="Polar residues" evidence="1">
    <location>
        <begin position="416"/>
        <end position="430"/>
    </location>
</feature>
<dbReference type="GO" id="GO:0005886">
    <property type="term" value="C:plasma membrane"/>
    <property type="evidence" value="ECO:0007669"/>
    <property type="project" value="TreeGrafter"/>
</dbReference>
<gene>
    <name evidence="3" type="ORF">MAPG_01183</name>
</gene>
<reference evidence="5" key="2">
    <citation type="submission" date="2010-05" db="EMBL/GenBank/DDBJ databases">
        <title>The genome sequence of Magnaporthe poae strain ATCC 64411.</title>
        <authorList>
            <person name="Ma L.-J."/>
            <person name="Dead R."/>
            <person name="Young S."/>
            <person name="Zeng Q."/>
            <person name="Koehrsen M."/>
            <person name="Alvarado L."/>
            <person name="Berlin A."/>
            <person name="Chapman S.B."/>
            <person name="Chen Z."/>
            <person name="Freedman E."/>
            <person name="Gellesch M."/>
            <person name="Goldberg J."/>
            <person name="Griggs A."/>
            <person name="Gujja S."/>
            <person name="Heilman E.R."/>
            <person name="Heiman D."/>
            <person name="Hepburn T."/>
            <person name="Howarth C."/>
            <person name="Jen D."/>
            <person name="Larson L."/>
            <person name="Mehta T."/>
            <person name="Neiman D."/>
            <person name="Pearson M."/>
            <person name="Roberts A."/>
            <person name="Saif S."/>
            <person name="Shea T."/>
            <person name="Shenoy N."/>
            <person name="Sisk P."/>
            <person name="Stolte C."/>
            <person name="Sykes S."/>
            <person name="Walk T."/>
            <person name="White J."/>
            <person name="Yandava C."/>
            <person name="Haas B."/>
            <person name="Nusbaum C."/>
            <person name="Birren B."/>
        </authorList>
    </citation>
    <scope>NUCLEOTIDE SEQUENCE [LARGE SCALE GENOMIC DNA]</scope>
    <source>
        <strain evidence="5">ATCC 64411 / 73-15</strain>
    </source>
</reference>
<feature type="compositionally biased region" description="Low complexity" evidence="1">
    <location>
        <begin position="391"/>
        <end position="400"/>
    </location>
</feature>
<feature type="region of interest" description="Disordered" evidence="1">
    <location>
        <begin position="517"/>
        <end position="548"/>
    </location>
</feature>
<dbReference type="GO" id="GO:0005768">
    <property type="term" value="C:endosome"/>
    <property type="evidence" value="ECO:0007669"/>
    <property type="project" value="TreeGrafter"/>
</dbReference>
<dbReference type="GO" id="GO:0006895">
    <property type="term" value="P:Golgi to endosome transport"/>
    <property type="evidence" value="ECO:0007669"/>
    <property type="project" value="TreeGrafter"/>
</dbReference>
<dbReference type="Proteomes" id="UP000011715">
    <property type="component" value="Unassembled WGS sequence"/>
</dbReference>
<accession>A0A0C4DN11</accession>
<dbReference type="SMART" id="SM00273">
    <property type="entry name" value="ENTH"/>
    <property type="match status" value="1"/>
</dbReference>
<dbReference type="Gene3D" id="1.25.40.90">
    <property type="match status" value="1"/>
</dbReference>
<dbReference type="EMBL" id="ADBL01000279">
    <property type="status" value="NOT_ANNOTATED_CDS"/>
    <property type="molecule type" value="Genomic_DNA"/>
</dbReference>
<keyword evidence="5" id="KW-1185">Reference proteome</keyword>
<evidence type="ECO:0000313" key="3">
    <source>
        <dbReference type="EMBL" id="KLU82106.1"/>
    </source>
</evidence>
<dbReference type="InterPro" id="IPR008942">
    <property type="entry name" value="ENTH_VHS"/>
</dbReference>
<dbReference type="STRING" id="644358.A0A0C4DN11"/>
<dbReference type="SUPFAM" id="SSF48464">
    <property type="entry name" value="ENTH/VHS domain"/>
    <property type="match status" value="1"/>
</dbReference>
<name>A0A0C4DN11_MAGP6</name>
<dbReference type="AlphaFoldDB" id="A0A0C4DN11"/>
<dbReference type="GO" id="GO:0005829">
    <property type="term" value="C:cytosol"/>
    <property type="evidence" value="ECO:0007669"/>
    <property type="project" value="GOC"/>
</dbReference>
<proteinExistence type="predicted"/>
<dbReference type="PROSITE" id="PS50942">
    <property type="entry name" value="ENTH"/>
    <property type="match status" value="1"/>
</dbReference>
<dbReference type="CDD" id="cd16992">
    <property type="entry name" value="ENTH_Ent3"/>
    <property type="match status" value="1"/>
</dbReference>
<protein>
    <recommendedName>
        <fullName evidence="2">ENTH domain-containing protein</fullName>
    </recommendedName>
</protein>
<feature type="compositionally biased region" description="Low complexity" evidence="1">
    <location>
        <begin position="517"/>
        <end position="539"/>
    </location>
</feature>
<dbReference type="OrthoDB" id="4033880at2759"/>
<feature type="domain" description="ENTH" evidence="2">
    <location>
        <begin position="27"/>
        <end position="160"/>
    </location>
</feature>
<evidence type="ECO:0000259" key="2">
    <source>
        <dbReference type="PROSITE" id="PS50942"/>
    </source>
</evidence>
<dbReference type="VEuPathDB" id="FungiDB:MAPG_01183"/>
<dbReference type="EMBL" id="GL876966">
    <property type="protein sequence ID" value="KLU82106.1"/>
    <property type="molecule type" value="Genomic_DNA"/>
</dbReference>
<feature type="region of interest" description="Disordered" evidence="1">
    <location>
        <begin position="222"/>
        <end position="474"/>
    </location>
</feature>
<feature type="region of interest" description="Disordered" evidence="1">
    <location>
        <begin position="485"/>
        <end position="504"/>
    </location>
</feature>
<sequence length="548" mass="56058">MDWNNLKDTVSNLTLYDVKAGVRKVQNAVMNYTEMESKVREATNNEPWGASSTLQQEIANGTFNYQTLNEIMPMIYRRFTEKTAEEWRQIYKALQLLEFLIKHGSERVIDDARSHLTLLKMLRQFHYIDPNGKDQGINVRNRAKELAELLGDVDRIRAERKKARANKAKYTGVEGGGGGGFSSSSRYGGFGSESGGYGGGGGGSSANYGGYSGGVYGDGGGFGGQTDEWRGSGGGGGSSSRADKFEEYDEFDEGEKKPAASHGSSRPGVKRTTGGSSASSSKAAEPPKKKEPEVDLFSFDDPAPSSSAAAAPLAPSAGSGFGSLAPPAANNDDDEFDDFQSAAPAQPLAPPMVTSTASNAQFAAPKPVSAPQQANLGTMVGLSSISPPPATSAVASPPAANYSSLSNPLTSPPQPTGYQAAQPNYFTSVQAGGPQPPSLQGRQGSAAGSSFGGMTPMSASSTGGPAAKSAGGDAFGSLWSQASVGVKKASAPSAGPAMGQLAKEKSAAGIWGTNAAAPAAPAAGASRPAPPSGTASGSANNDLADLLG</sequence>
<evidence type="ECO:0000256" key="1">
    <source>
        <dbReference type="SAM" id="MobiDB-lite"/>
    </source>
</evidence>
<evidence type="ECO:0000313" key="5">
    <source>
        <dbReference type="Proteomes" id="UP000011715"/>
    </source>
</evidence>
<feature type="compositionally biased region" description="Polar residues" evidence="1">
    <location>
        <begin position="438"/>
        <end position="448"/>
    </location>
</feature>
<dbReference type="EnsemblFungi" id="MAPG_01183T0">
    <property type="protein sequence ID" value="MAPG_01183T0"/>
    <property type="gene ID" value="MAPG_01183"/>
</dbReference>
<dbReference type="GO" id="GO:0030125">
    <property type="term" value="C:clathrin vesicle coat"/>
    <property type="evidence" value="ECO:0007669"/>
    <property type="project" value="TreeGrafter"/>
</dbReference>
<reference evidence="4" key="4">
    <citation type="journal article" date="2015" name="G3 (Bethesda)">
        <title>Genome sequences of three phytopathogenic species of the Magnaporthaceae family of fungi.</title>
        <authorList>
            <person name="Okagaki L.H."/>
            <person name="Nunes C.C."/>
            <person name="Sailsbery J."/>
            <person name="Clay B."/>
            <person name="Brown D."/>
            <person name="John T."/>
            <person name="Oh Y."/>
            <person name="Young N."/>
            <person name="Fitzgerald M."/>
            <person name="Haas B.J."/>
            <person name="Zeng Q."/>
            <person name="Young S."/>
            <person name="Adiconis X."/>
            <person name="Fan L."/>
            <person name="Levin J.Z."/>
            <person name="Mitchell T.K."/>
            <person name="Okubara P.A."/>
            <person name="Farman M.L."/>
            <person name="Kohn L.M."/>
            <person name="Birren B."/>
            <person name="Ma L.-J."/>
            <person name="Dean R.A."/>
        </authorList>
    </citation>
    <scope>NUCLEOTIDE SEQUENCE</scope>
    <source>
        <strain evidence="4">ATCC 64411 / 73-15</strain>
    </source>
</reference>
<dbReference type="GO" id="GO:0030276">
    <property type="term" value="F:clathrin binding"/>
    <property type="evidence" value="ECO:0007669"/>
    <property type="project" value="TreeGrafter"/>
</dbReference>
<feature type="compositionally biased region" description="Low complexity" evidence="1">
    <location>
        <begin position="295"/>
        <end position="330"/>
    </location>
</feature>
<dbReference type="GO" id="GO:0006897">
    <property type="term" value="P:endocytosis"/>
    <property type="evidence" value="ECO:0007669"/>
    <property type="project" value="TreeGrafter"/>
</dbReference>
<dbReference type="InterPro" id="IPR013809">
    <property type="entry name" value="ENTH"/>
</dbReference>
<evidence type="ECO:0000313" key="4">
    <source>
        <dbReference type="EnsemblFungi" id="MAPG_01183T0"/>
    </source>
</evidence>
<reference evidence="4" key="5">
    <citation type="submission" date="2015-06" db="UniProtKB">
        <authorList>
            <consortium name="EnsemblFungi"/>
        </authorList>
    </citation>
    <scope>IDENTIFICATION</scope>
    <source>
        <strain evidence="4">ATCC 64411</strain>
    </source>
</reference>
<reference evidence="3" key="1">
    <citation type="submission" date="2010-05" db="EMBL/GenBank/DDBJ databases">
        <title>The Genome Sequence of Magnaporthe poae strain ATCC 64411.</title>
        <authorList>
            <consortium name="The Broad Institute Genome Sequencing Platform"/>
            <consortium name="Broad Institute Genome Sequencing Center for Infectious Disease"/>
            <person name="Ma L.-J."/>
            <person name="Dead R."/>
            <person name="Young S."/>
            <person name="Zeng Q."/>
            <person name="Koehrsen M."/>
            <person name="Alvarado L."/>
            <person name="Berlin A."/>
            <person name="Chapman S.B."/>
            <person name="Chen Z."/>
            <person name="Freedman E."/>
            <person name="Gellesch M."/>
            <person name="Goldberg J."/>
            <person name="Griggs A."/>
            <person name="Gujja S."/>
            <person name="Heilman E.R."/>
            <person name="Heiman D."/>
            <person name="Hepburn T."/>
            <person name="Howarth C."/>
            <person name="Jen D."/>
            <person name="Larson L."/>
            <person name="Mehta T."/>
            <person name="Neiman D."/>
            <person name="Pearson M."/>
            <person name="Roberts A."/>
            <person name="Saif S."/>
            <person name="Shea T."/>
            <person name="Shenoy N."/>
            <person name="Sisk P."/>
            <person name="Stolte C."/>
            <person name="Sykes S."/>
            <person name="Walk T."/>
            <person name="White J."/>
            <person name="Yandava C."/>
            <person name="Haas B."/>
            <person name="Nusbaum C."/>
            <person name="Birren B."/>
        </authorList>
    </citation>
    <scope>NUCLEOTIDE SEQUENCE</scope>
    <source>
        <strain evidence="3">ATCC 64411</strain>
    </source>
</reference>
<dbReference type="PANTHER" id="PTHR12276">
    <property type="entry name" value="EPSIN/ENT-RELATED"/>
    <property type="match status" value="1"/>
</dbReference>
<dbReference type="GO" id="GO:0005543">
    <property type="term" value="F:phospholipid binding"/>
    <property type="evidence" value="ECO:0007669"/>
    <property type="project" value="TreeGrafter"/>
</dbReference>